<dbReference type="PANTHER" id="PTHR34070:SF1">
    <property type="entry name" value="DNA ALKYLATION REPAIR PROTEIN"/>
    <property type="match status" value="1"/>
</dbReference>
<organism evidence="1 2">
    <name type="scientific">Congzhengia minquanensis</name>
    <dbReference type="NCBI Taxonomy" id="2763657"/>
    <lineage>
        <taxon>Bacteria</taxon>
        <taxon>Bacillati</taxon>
        <taxon>Bacillota</taxon>
        <taxon>Clostridia</taxon>
        <taxon>Eubacteriales</taxon>
        <taxon>Oscillospiraceae</taxon>
        <taxon>Congzhengia</taxon>
    </lineage>
</organism>
<evidence type="ECO:0000313" key="2">
    <source>
        <dbReference type="Proteomes" id="UP000611762"/>
    </source>
</evidence>
<dbReference type="InterPro" id="IPR014825">
    <property type="entry name" value="DNA_alkylation"/>
</dbReference>
<evidence type="ECO:0000313" key="1">
    <source>
        <dbReference type="EMBL" id="MBC8541430.1"/>
    </source>
</evidence>
<dbReference type="CDD" id="cd06561">
    <property type="entry name" value="AlkD_like"/>
    <property type="match status" value="1"/>
</dbReference>
<sequence length="231" mass="27545">MNTKLEQDIQAQLFALQDLKYRDFHAKLVPTVDKDCYIGVRTPVLRKFAKDFSKQPEAMEFLEMLPHKYIEENNLHAFLIETVKDFDTALIYTEKFLPFINNWATCDLFSPKLFKKHPNEVYEKIKLWLKSGHTYTVRYGIVTLLANYLDSEFRPEMLDLVADIRSEEYYINMAIAWYFSIALIKQYDHALPYLKNKRLDKWVHNKAIQKAVESYRIPLETKQYLKSLKEK</sequence>
<comment type="caution">
    <text evidence="1">The sequence shown here is derived from an EMBL/GenBank/DDBJ whole genome shotgun (WGS) entry which is preliminary data.</text>
</comment>
<keyword evidence="2" id="KW-1185">Reference proteome</keyword>
<dbReference type="EMBL" id="JACRSU010000004">
    <property type="protein sequence ID" value="MBC8541430.1"/>
    <property type="molecule type" value="Genomic_DNA"/>
</dbReference>
<dbReference type="InterPro" id="IPR016024">
    <property type="entry name" value="ARM-type_fold"/>
</dbReference>
<gene>
    <name evidence="1" type="ORF">H8698_10615</name>
</gene>
<proteinExistence type="predicted"/>
<name>A0A926HZR0_9FIRM</name>
<dbReference type="Pfam" id="PF08713">
    <property type="entry name" value="DNA_alkylation"/>
    <property type="match status" value="1"/>
</dbReference>
<dbReference type="AlphaFoldDB" id="A0A926HZR0"/>
<reference evidence="1" key="1">
    <citation type="submission" date="2020-08" db="EMBL/GenBank/DDBJ databases">
        <title>Genome public.</title>
        <authorList>
            <person name="Liu C."/>
            <person name="Sun Q."/>
        </authorList>
    </citation>
    <scope>NUCLEOTIDE SEQUENCE</scope>
    <source>
        <strain evidence="1">H8</strain>
    </source>
</reference>
<protein>
    <submittedName>
        <fullName evidence="1">DNA alkylation repair protein</fullName>
    </submittedName>
</protein>
<dbReference type="Gene3D" id="1.25.10.90">
    <property type="match status" value="1"/>
</dbReference>
<dbReference type="RefSeq" id="WP_249313468.1">
    <property type="nucleotide sequence ID" value="NZ_JACRSU010000004.1"/>
</dbReference>
<dbReference type="SUPFAM" id="SSF48371">
    <property type="entry name" value="ARM repeat"/>
    <property type="match status" value="1"/>
</dbReference>
<accession>A0A926HZR0</accession>
<dbReference type="Proteomes" id="UP000611762">
    <property type="component" value="Unassembled WGS sequence"/>
</dbReference>
<dbReference type="PANTHER" id="PTHR34070">
    <property type="entry name" value="ARMADILLO-TYPE FOLD"/>
    <property type="match status" value="1"/>
</dbReference>